<dbReference type="EMBL" id="WNYA01000004">
    <property type="protein sequence ID" value="KAG8576110.1"/>
    <property type="molecule type" value="Genomic_DNA"/>
</dbReference>
<feature type="compositionally biased region" description="Low complexity" evidence="2">
    <location>
        <begin position="121"/>
        <end position="136"/>
    </location>
</feature>
<evidence type="ECO:0000256" key="1">
    <source>
        <dbReference type="SAM" id="Coils"/>
    </source>
</evidence>
<feature type="region of interest" description="Disordered" evidence="2">
    <location>
        <begin position="21"/>
        <end position="51"/>
    </location>
</feature>
<gene>
    <name evidence="3" type="ORF">GDO81_009775</name>
</gene>
<feature type="coiled-coil region" evidence="1">
    <location>
        <begin position="588"/>
        <end position="707"/>
    </location>
</feature>
<feature type="compositionally biased region" description="Basic and acidic residues" evidence="2">
    <location>
        <begin position="1059"/>
        <end position="1068"/>
    </location>
</feature>
<keyword evidence="4" id="KW-1185">Reference proteome</keyword>
<feature type="compositionally biased region" description="Basic and acidic residues" evidence="2">
    <location>
        <begin position="41"/>
        <end position="50"/>
    </location>
</feature>
<evidence type="ECO:0000313" key="4">
    <source>
        <dbReference type="Proteomes" id="UP000824782"/>
    </source>
</evidence>
<feature type="region of interest" description="Disordered" evidence="2">
    <location>
        <begin position="1059"/>
        <end position="1083"/>
    </location>
</feature>
<name>A0AAV7BTS5_ENGPU</name>
<feature type="coiled-coil region" evidence="1">
    <location>
        <begin position="828"/>
        <end position="907"/>
    </location>
</feature>
<keyword evidence="1" id="KW-0175">Coiled coil</keyword>
<feature type="coiled-coil region" evidence="1">
    <location>
        <begin position="946"/>
        <end position="1015"/>
    </location>
</feature>
<feature type="compositionally biased region" description="Polar residues" evidence="2">
    <location>
        <begin position="1163"/>
        <end position="1197"/>
    </location>
</feature>
<organism evidence="3 4">
    <name type="scientific">Engystomops pustulosus</name>
    <name type="common">Tungara frog</name>
    <name type="synonym">Physalaemus pustulosus</name>
    <dbReference type="NCBI Taxonomy" id="76066"/>
    <lineage>
        <taxon>Eukaryota</taxon>
        <taxon>Metazoa</taxon>
        <taxon>Chordata</taxon>
        <taxon>Craniata</taxon>
        <taxon>Vertebrata</taxon>
        <taxon>Euteleostomi</taxon>
        <taxon>Amphibia</taxon>
        <taxon>Batrachia</taxon>
        <taxon>Anura</taxon>
        <taxon>Neobatrachia</taxon>
        <taxon>Hyloidea</taxon>
        <taxon>Leptodactylidae</taxon>
        <taxon>Leiuperinae</taxon>
        <taxon>Engystomops</taxon>
    </lineage>
</organism>
<comment type="caution">
    <text evidence="3">The sequence shown here is derived from an EMBL/GenBank/DDBJ whole genome shotgun (WGS) entry which is preliminary data.</text>
</comment>
<proteinExistence type="predicted"/>
<feature type="coiled-coil region" evidence="1">
    <location>
        <begin position="281"/>
        <end position="385"/>
    </location>
</feature>
<feature type="region of interest" description="Disordered" evidence="2">
    <location>
        <begin position="73"/>
        <end position="96"/>
    </location>
</feature>
<protein>
    <submittedName>
        <fullName evidence="3">Uncharacterized protein</fullName>
    </submittedName>
</protein>
<feature type="region of interest" description="Disordered" evidence="2">
    <location>
        <begin position="116"/>
        <end position="139"/>
    </location>
</feature>
<sequence>MSYRLSNGYVSLPSRYGVGDSYQHHVDAGRRSPRWNSKDLGSNRHGRESPRLYGLSELERNIEAAGQLESDNWMGHSKEYSRRPPSPWQTDRSRSVSPLRGIHTLDCYSKQPVSSEYTRNVSSPSLSRRSSVSRLSTWSPEECGMEAPLSRRGWSGSEIDLRASLSESAQKRSDLVQCLREAQSKLEEQSEELKKRDKELEMSRAKTELLAVKQKQLESSISELEKEKGWLEVSRFEDKKQRGELQDRIINLEMEVMLAKSSLENFNYTNELMNQKISVGNDEVNRELKTARENLVYFRNRVKILEAEKNQAVEELRKLQEGSQLALSQTNEANQRATETLRTHQNLQDELADLQLNFNNINLEKELLSSKVLRLEEKVSDLTLRLNVSQTDRERYLKEKLELHRRTQELSLELERAQRGREGFNDQVSDLHIELVGAKAQANRQDQEKVQMKEELVMLKQVNEKLTTELGQIQTSLKNALEELHHTQAENKISSNLAAALEAERKQLLEEKQTLMAVVENEEDSENIKELRASCTHLQEERDRLQARCHDLEVTLDQAHEQLGSQIQEQQQVILYWKERWQQTAVSLKNTEELLDQERAQFQKAMNKNTELLQDCEMLQTENEELCELRSTISRLEDENNQLTKKVKELEQSNHLEHLHRSLKESTGETDEMRELYRELQKSHETIKELEVERSDKELEMRKLKSENGSVLRIELDACRQQLELEKSRREILQCRVGELESKLAAERRGQDYLVEIQSSVTQSQSLERLLEKEREAKKQKDELIFTLKEELEELKRKKSGDFKASLEEVDSELMLVREELQKVWDMLKTKDSELEEQYHELESARDQYTECSTEKIRLEQLVSSLQKQMEEKEQAMKHLQHTRLEKSEMSIEKSSLELKMAAMQDQNGKDFSLNIGSVSHNELNSPTGCQNDKSLHQCSRCDVFLQQLDKAIKGCQERNVELQEQKNQALSSLYQLQDILKDLTKQTKVNEQVAQALQTDNETLKNQHRLVTEQLKGLFKEKQNLTNAYKKIPQEEKPADDWAEKSRLVKNLLRSVKANKEQSKDKEDIQEDFPVPSTEVTEKDINKLQRQLEEKSEKISTMASEIKMLKEKNESLMKAKLRFQQQVQQIRSISQPGREKEPTDPVVPRLSGKSRNLHEAESSSQGSLTGTRSPEGSWTDSAQSSRSPTPINTSAIHSPLRLNIPGALSKNWRGQTEGSPLSPRSHGEIEGSGEGQGPFTPRASALLSPRPYQPRKTM</sequence>
<reference evidence="3" key="1">
    <citation type="thesis" date="2020" institute="ProQuest LLC" country="789 East Eisenhower Parkway, Ann Arbor, MI, USA">
        <title>Comparative Genomics and Chromosome Evolution.</title>
        <authorList>
            <person name="Mudd A.B."/>
        </authorList>
    </citation>
    <scope>NUCLEOTIDE SEQUENCE</scope>
    <source>
        <strain evidence="3">237g6f4</strain>
        <tissue evidence="3">Blood</tissue>
    </source>
</reference>
<accession>A0AAV7BTS5</accession>
<feature type="region of interest" description="Disordered" evidence="2">
    <location>
        <begin position="1128"/>
        <end position="1259"/>
    </location>
</feature>
<evidence type="ECO:0000313" key="3">
    <source>
        <dbReference type="EMBL" id="KAG8576110.1"/>
    </source>
</evidence>
<dbReference type="AlphaFoldDB" id="A0AAV7BTS5"/>
<feature type="coiled-coil region" evidence="1">
    <location>
        <begin position="435"/>
        <end position="562"/>
    </location>
</feature>
<evidence type="ECO:0000256" key="2">
    <source>
        <dbReference type="SAM" id="MobiDB-lite"/>
    </source>
</evidence>
<feature type="coiled-coil region" evidence="1">
    <location>
        <begin position="764"/>
        <end position="798"/>
    </location>
</feature>
<dbReference type="Proteomes" id="UP000824782">
    <property type="component" value="Unassembled WGS sequence"/>
</dbReference>
<feature type="coiled-coil region" evidence="1">
    <location>
        <begin position="172"/>
        <end position="215"/>
    </location>
</feature>